<protein>
    <submittedName>
        <fullName evidence="1">Uncharacterized protein</fullName>
    </submittedName>
</protein>
<accession>A0AA38UF05</accession>
<evidence type="ECO:0000313" key="2">
    <source>
        <dbReference type="Proteomes" id="UP001163846"/>
    </source>
</evidence>
<reference evidence="1" key="1">
    <citation type="submission" date="2022-08" db="EMBL/GenBank/DDBJ databases">
        <authorList>
            <consortium name="DOE Joint Genome Institute"/>
            <person name="Min B."/>
            <person name="Riley R."/>
            <person name="Sierra-Patev S."/>
            <person name="Naranjo-Ortiz M."/>
            <person name="Looney B."/>
            <person name="Konkel Z."/>
            <person name="Slot J.C."/>
            <person name="Sakamoto Y."/>
            <person name="Steenwyk J.L."/>
            <person name="Rokas A."/>
            <person name="Carro J."/>
            <person name="Camarero S."/>
            <person name="Ferreira P."/>
            <person name="Molpeceres G."/>
            <person name="Ruiz-Duenas F.J."/>
            <person name="Serrano A."/>
            <person name="Henrissat B."/>
            <person name="Drula E."/>
            <person name="Hughes K.W."/>
            <person name="Mata J.L."/>
            <person name="Ishikawa N.K."/>
            <person name="Vargas-Isla R."/>
            <person name="Ushijima S."/>
            <person name="Smith C.A."/>
            <person name="Ahrendt S."/>
            <person name="Andreopoulos W."/>
            <person name="He G."/>
            <person name="Labutti K."/>
            <person name="Lipzen A."/>
            <person name="Ng V."/>
            <person name="Sandor L."/>
            <person name="Barry K."/>
            <person name="Martinez A.T."/>
            <person name="Xiao Y."/>
            <person name="Gibbons J.G."/>
            <person name="Terashima K."/>
            <person name="Hibbett D.S."/>
            <person name="Grigoriev I.V."/>
        </authorList>
    </citation>
    <scope>NUCLEOTIDE SEQUENCE</scope>
    <source>
        <strain evidence="1">TFB9207</strain>
    </source>
</reference>
<proteinExistence type="predicted"/>
<dbReference type="AlphaFoldDB" id="A0AA38UF05"/>
<keyword evidence="2" id="KW-1185">Reference proteome</keyword>
<evidence type="ECO:0000313" key="1">
    <source>
        <dbReference type="EMBL" id="KAJ3835682.1"/>
    </source>
</evidence>
<organism evidence="1 2">
    <name type="scientific">Lentinula raphanica</name>
    <dbReference type="NCBI Taxonomy" id="153919"/>
    <lineage>
        <taxon>Eukaryota</taxon>
        <taxon>Fungi</taxon>
        <taxon>Dikarya</taxon>
        <taxon>Basidiomycota</taxon>
        <taxon>Agaricomycotina</taxon>
        <taxon>Agaricomycetes</taxon>
        <taxon>Agaricomycetidae</taxon>
        <taxon>Agaricales</taxon>
        <taxon>Marasmiineae</taxon>
        <taxon>Omphalotaceae</taxon>
        <taxon>Lentinula</taxon>
    </lineage>
</organism>
<dbReference type="SUPFAM" id="SSF53474">
    <property type="entry name" value="alpha/beta-Hydrolases"/>
    <property type="match status" value="1"/>
</dbReference>
<dbReference type="EMBL" id="MU806388">
    <property type="protein sequence ID" value="KAJ3835682.1"/>
    <property type="molecule type" value="Genomic_DNA"/>
</dbReference>
<sequence length="395" mass="43112">MPNHTNTHSESKLVQGAYHLHEVIAHEAAKPQGRPSIDISKRSIASLDDEGGDGWVQEDVDHGPRRRKFRFYFFVCAFHVDLSCKSVLEEESVELKAFGSTAYCCLARHADYQSSVRLMLSELLANELAKEQSAGNERESVSELVDEVPETVILRQLFRRVTAGQRKVELRDDDCASGLLQVDSRDGSQNNFRSSKTSLALANCSKLPFRFALTLPSRVNIASTEHGKALNLICPCTVPVLAGTTANEGDIFIVIAELVAAGVTIQPVLDILSSINTMETSCAMAETTGYRAAAGVSVFRYEYQAILPNISPIPQLRAYHTSEIPLVFGTYNTSANATSIPSTSTGIALSKQCNGWPVYYPSGLTIATLGNYQNLTGWSFTESEVVDALCSNVTF</sequence>
<gene>
    <name evidence="1" type="ORF">F5878DRAFT_644143</name>
</gene>
<comment type="caution">
    <text evidence="1">The sequence shown here is derived from an EMBL/GenBank/DDBJ whole genome shotgun (WGS) entry which is preliminary data.</text>
</comment>
<dbReference type="Proteomes" id="UP001163846">
    <property type="component" value="Unassembled WGS sequence"/>
</dbReference>
<name>A0AA38UF05_9AGAR</name>
<dbReference type="InterPro" id="IPR029058">
    <property type="entry name" value="AB_hydrolase_fold"/>
</dbReference>